<dbReference type="AntiFam" id="ANF00275">
    <property type="entry name" value="Spurious translation from rRNA (DUF6467)"/>
</dbReference>
<reference evidence="2 3" key="1">
    <citation type="journal article" date="2020" name="bioRxiv">
        <title>Sequence and annotation of 42 cannabis genomes reveals extensive copy number variation in cannabinoid synthesis and pathogen resistance genes.</title>
        <authorList>
            <person name="Mckernan K.J."/>
            <person name="Helbert Y."/>
            <person name="Kane L.T."/>
            <person name="Ebling H."/>
            <person name="Zhang L."/>
            <person name="Liu B."/>
            <person name="Eaton Z."/>
            <person name="Mclaughlin S."/>
            <person name="Kingan S."/>
            <person name="Baybayan P."/>
            <person name="Concepcion G."/>
            <person name="Jordan M."/>
            <person name="Riva A."/>
            <person name="Barbazuk W."/>
            <person name="Harkins T."/>
        </authorList>
    </citation>
    <scope>NUCLEOTIDE SEQUENCE [LARGE SCALE GENOMIC DNA]</scope>
    <source>
        <strain evidence="3">cv. Jamaican Lion 4</strain>
        <tissue evidence="2">Leaf</tissue>
    </source>
</reference>
<feature type="region of interest" description="Disordered" evidence="1">
    <location>
        <begin position="54"/>
        <end position="76"/>
    </location>
</feature>
<comment type="caution">
    <text evidence="2">The sequence shown here is derived from an EMBL/GenBank/DDBJ whole genome shotgun (WGS) entry which is preliminary data.</text>
</comment>
<gene>
    <name evidence="2" type="ORF">G4B88_029998</name>
</gene>
<keyword evidence="3" id="KW-1185">Reference proteome</keyword>
<name>A0A7J6GAN2_CANSA</name>
<dbReference type="AlphaFoldDB" id="A0A7J6GAN2"/>
<proteinExistence type="predicted"/>
<dbReference type="EMBL" id="JAATIQ010000124">
    <property type="protein sequence ID" value="KAF4380006.1"/>
    <property type="molecule type" value="Genomic_DNA"/>
</dbReference>
<dbReference type="Proteomes" id="UP000583929">
    <property type="component" value="Unassembled WGS sequence"/>
</dbReference>
<evidence type="ECO:0000313" key="3">
    <source>
        <dbReference type="Proteomes" id="UP000583929"/>
    </source>
</evidence>
<protein>
    <submittedName>
        <fullName evidence="2">Uncharacterized protein</fullName>
    </submittedName>
</protein>
<sequence>MDSSTCSSTPDPEMWIIQGTLAWRTSPVRTGASQKVTEACKGFLGPVGDWPSSAKAEGSLTARPTRPAGTKVGLSDPTVPSGRAFSIVANILLRIIPTTSGEKEAFAYYRDGAI</sequence>
<evidence type="ECO:0000256" key="1">
    <source>
        <dbReference type="SAM" id="MobiDB-lite"/>
    </source>
</evidence>
<organism evidence="2 3">
    <name type="scientific">Cannabis sativa</name>
    <name type="common">Hemp</name>
    <name type="synonym">Marijuana</name>
    <dbReference type="NCBI Taxonomy" id="3483"/>
    <lineage>
        <taxon>Eukaryota</taxon>
        <taxon>Viridiplantae</taxon>
        <taxon>Streptophyta</taxon>
        <taxon>Embryophyta</taxon>
        <taxon>Tracheophyta</taxon>
        <taxon>Spermatophyta</taxon>
        <taxon>Magnoliopsida</taxon>
        <taxon>eudicotyledons</taxon>
        <taxon>Gunneridae</taxon>
        <taxon>Pentapetalae</taxon>
        <taxon>rosids</taxon>
        <taxon>fabids</taxon>
        <taxon>Rosales</taxon>
        <taxon>Cannabaceae</taxon>
        <taxon>Cannabis</taxon>
    </lineage>
</organism>
<evidence type="ECO:0000313" key="2">
    <source>
        <dbReference type="EMBL" id="KAF4380006.1"/>
    </source>
</evidence>
<accession>A0A7J6GAN2</accession>